<evidence type="ECO:0000313" key="2">
    <source>
        <dbReference type="Proteomes" id="UP000002139"/>
    </source>
</evidence>
<name>A9FYJ8_SORC5</name>
<evidence type="ECO:0000313" key="1">
    <source>
        <dbReference type="EMBL" id="CAN95626.1"/>
    </source>
</evidence>
<dbReference type="InterPro" id="IPR024079">
    <property type="entry name" value="MetalloPept_cat_dom_sf"/>
</dbReference>
<dbReference type="HOGENOM" id="CLU_243054_0_0_7"/>
<reference evidence="1 2" key="1">
    <citation type="journal article" date="2007" name="Nat. Biotechnol.">
        <title>Complete genome sequence of the myxobacterium Sorangium cellulosum.</title>
        <authorList>
            <person name="Schneiker S."/>
            <person name="Perlova O."/>
            <person name="Kaiser O."/>
            <person name="Gerth K."/>
            <person name="Alici A."/>
            <person name="Altmeyer M.O."/>
            <person name="Bartels D."/>
            <person name="Bekel T."/>
            <person name="Beyer S."/>
            <person name="Bode E."/>
            <person name="Bode H.B."/>
            <person name="Bolten C.J."/>
            <person name="Choudhuri J.V."/>
            <person name="Doss S."/>
            <person name="Elnakady Y.A."/>
            <person name="Frank B."/>
            <person name="Gaigalat L."/>
            <person name="Goesmann A."/>
            <person name="Groeger C."/>
            <person name="Gross F."/>
            <person name="Jelsbak L."/>
            <person name="Jelsbak L."/>
            <person name="Kalinowski J."/>
            <person name="Kegler C."/>
            <person name="Knauber T."/>
            <person name="Konietzny S."/>
            <person name="Kopp M."/>
            <person name="Krause L."/>
            <person name="Krug D."/>
            <person name="Linke B."/>
            <person name="Mahmud T."/>
            <person name="Martinez-Arias R."/>
            <person name="McHardy A.C."/>
            <person name="Merai M."/>
            <person name="Meyer F."/>
            <person name="Mormann S."/>
            <person name="Munoz-Dorado J."/>
            <person name="Perez J."/>
            <person name="Pradella S."/>
            <person name="Rachid S."/>
            <person name="Raddatz G."/>
            <person name="Rosenau F."/>
            <person name="Rueckert C."/>
            <person name="Sasse F."/>
            <person name="Scharfe M."/>
            <person name="Schuster S.C."/>
            <person name="Suen G."/>
            <person name="Treuner-Lange A."/>
            <person name="Velicer G.J."/>
            <person name="Vorholter F.-J."/>
            <person name="Weissman K.J."/>
            <person name="Welch R.D."/>
            <person name="Wenzel S.C."/>
            <person name="Whitworth D.E."/>
            <person name="Wilhelm S."/>
            <person name="Wittmann C."/>
            <person name="Bloecker H."/>
            <person name="Puehler A."/>
            <person name="Mueller R."/>
        </authorList>
    </citation>
    <scope>NUCLEOTIDE SEQUENCE [LARGE SCALE GENOMIC DNA]</scope>
    <source>
        <strain evidence="2">So ce56</strain>
    </source>
</reference>
<dbReference type="EMBL" id="AM746676">
    <property type="protein sequence ID" value="CAN95626.1"/>
    <property type="molecule type" value="Genomic_DNA"/>
</dbReference>
<keyword evidence="2" id="KW-1185">Reference proteome</keyword>
<dbReference type="BioCyc" id="SCEL448385:SCE_RS28030-MONOMER"/>
<dbReference type="OrthoDB" id="5475888at2"/>
<dbReference type="GO" id="GO:0008237">
    <property type="term" value="F:metallopeptidase activity"/>
    <property type="evidence" value="ECO:0007669"/>
    <property type="project" value="InterPro"/>
</dbReference>
<accession>A9FYJ8</accession>
<dbReference type="SUPFAM" id="SSF55486">
    <property type="entry name" value="Metalloproteases ('zincins'), catalytic domain"/>
    <property type="match status" value="1"/>
</dbReference>
<evidence type="ECO:0008006" key="3">
    <source>
        <dbReference type="Google" id="ProtNLM"/>
    </source>
</evidence>
<sequence length="1637" mass="180435">MGACALGTELPEEDSAMRWIVRQALLAAAVCSIAGCAEERPAISQVQANALAKSFFVGADLQSREDDPEFWARTTVVDVGYGASQDGLFSSSYAQADVARIKWVIQEDLLLGRLTYERVNDSDGKGAGAATDDGVVVVAYKILSHFDVQRDYNRATGEESNVIVENTTDRPWYEREYMRVDWSKNLNVDSYDFDTLSLIGVYGGVQYEPLSYYVSDPSHPDAPHFDPEEGYFDVTNKAFAVPQLVDLSHLGWGIDSFPACMLDTDFAGGTAPVGSCNPVEITLRQSFRRVVDRDYEPAEWDGYRFRAFGAFVRERFGYARNYGMSDAKWHRMISRYNIWERSHYYDDPEGMTGEIPCFTPETTPAGADPHRDQDRNGTEDECEAVTGASMARDGGMEAVGPGSRCDTFKQRCTLPYQRREAVPQAWYVTSGSNPDYFVATDMAAHEWDVALRSAVVTAKYAECVRTHGDAARCGETFPVYDGQMDDDADAIALSREVDACRRGAAREGQPCEALADEIGARRGYSRGVIALAKMPEMIVLCHSPVEAADPEACGGPRLPAGVTAKMCSDERRKEAGRDPALMGACREALNARIGDLRYHQINNFEAPQSPSAWGIYSDSEDPLTGEKVAASINVWTHVSDIWSQGVVDTARYIKGELKTEDVTDGDYVRDWAQASEGASRGGALPRLTREELGRRIARSAGVDEAAVSEGTGQMAQNPALRESLRRLSKEVRGIAADATAPDSMRGVYEARRRAAAGSELEAELTTKAIQQLTGVEGLPLTDEVMRFASPLRGANPSVRRELANLKEIALAERGACVMHEAPAPLATADLADLLEEKFASKHGRFGEGDAAQKARRAEAMRRYLAQRAHTSVILHEMGHSVGLRHNFVSSSDAWGYRPQYWQLRTSNGRVKTRCETLSEDGEACVGPRYYDPVTENERKNLIWMFMQSSTMDYAGEPTQDLIGLGAYDFAAARLFYGDAVAVHADPSYKATTPRGKGVLAKIDDFGGVLGIQPEYDDEDIHYSELQSKYDLITPRSCVEVDPSAYVPSDWDEELDGVWHPLLDGLLVSIDGKTTRCRQQKVDYVTWRALETPRDVKGPSVDPAGRTRLPYGFATDRWADLGNLSVYRHDNGADAYELFNFFVTQQEVNHIFDNYRRGRQAFSVRAASERTLNRYNAKMRDGAKGLGLIMNIYREFALDRGYDFDTFWVQAANSLFKENTLAAGIAFDHFALQMARPQPGEHFLPDGDTVLRSSSDVFGDPGEPLVVVPNGATGYFGDIAVGGKPLENALAADKGEYDSSYTMNAGAYYDKAWVSMLMTESVDNFISDSRHDFLDARYRAVSLADVFPEGYRRWLANNLTGDDALKGVRVEADQRGRPVRDASGYPAGALGWTSWWAESGPESCFPAAGSIVCSSYGAPDSAPWNPRAPAKVAILDPQIGWEQQKFLIAWTLLYLPENQKQKWLDMMHVWEAGADADPGFPDRIELHHPSGKVFVAKTYGTETVFGKVVQKGIGARVLEYGNELLAKAYVTEPGPDLDGDGKADWHKVKPNPETGQPIVRWDPTIAAIADDGEVLREGVDGCKADADADDDDFSDFYECTCSSNRACGALESYLSVPAFIRQALAAFKLGDPTMKGLH</sequence>
<proteinExistence type="predicted"/>
<gene>
    <name evidence="1" type="ordered locus">sce5463</name>
</gene>
<organism evidence="1 2">
    <name type="scientific">Sorangium cellulosum (strain So ce56)</name>
    <name type="common">Polyangium cellulosum (strain So ce56)</name>
    <dbReference type="NCBI Taxonomy" id="448385"/>
    <lineage>
        <taxon>Bacteria</taxon>
        <taxon>Pseudomonadati</taxon>
        <taxon>Myxococcota</taxon>
        <taxon>Polyangia</taxon>
        <taxon>Polyangiales</taxon>
        <taxon>Polyangiaceae</taxon>
        <taxon>Sorangium</taxon>
    </lineage>
</organism>
<dbReference type="Proteomes" id="UP000002139">
    <property type="component" value="Chromosome"/>
</dbReference>
<dbReference type="KEGG" id="scl:sce5463"/>
<protein>
    <recommendedName>
        <fullName evidence="3">EcxA zinc-binding domain-containing protein</fullName>
    </recommendedName>
</protein>
<dbReference type="Gene3D" id="3.40.390.10">
    <property type="entry name" value="Collagenase (Catalytic Domain)"/>
    <property type="match status" value="1"/>
</dbReference>